<evidence type="ECO:0000313" key="2">
    <source>
        <dbReference type="WBParaSite" id="ACAC_0000708401-mRNA-1"/>
    </source>
</evidence>
<reference evidence="2" key="2">
    <citation type="submission" date="2016-04" db="UniProtKB">
        <authorList>
            <consortium name="WormBaseParasite"/>
        </authorList>
    </citation>
    <scope>IDENTIFICATION</scope>
</reference>
<sequence>MGDDDDDRRLYREKLTFNQDAQVEEVGIAIRNPNGEQANRWGLEPLHRKPNCKWRLRKQETVGCEYRGIVFSYCEKKIIANKQRAN</sequence>
<keyword evidence="1" id="KW-1185">Reference proteome</keyword>
<accession>A0A158P8H4</accession>
<reference evidence="1" key="1">
    <citation type="submission" date="2012-09" db="EMBL/GenBank/DDBJ databases">
        <authorList>
            <person name="Martin A.A."/>
        </authorList>
    </citation>
    <scope>NUCLEOTIDE SEQUENCE</scope>
</reference>
<dbReference type="AlphaFoldDB" id="A0A158P8H4"/>
<evidence type="ECO:0000313" key="1">
    <source>
        <dbReference type="Proteomes" id="UP000035642"/>
    </source>
</evidence>
<name>A0A158P8H4_ANGCA</name>
<dbReference type="WBParaSite" id="ACAC_0000708401-mRNA-1">
    <property type="protein sequence ID" value="ACAC_0000708401-mRNA-1"/>
    <property type="gene ID" value="ACAC_0000708401"/>
</dbReference>
<dbReference type="Proteomes" id="UP000035642">
    <property type="component" value="Unassembled WGS sequence"/>
</dbReference>
<protein>
    <submittedName>
        <fullName evidence="2">Uncharacterized protein</fullName>
    </submittedName>
</protein>
<organism evidence="1 2">
    <name type="scientific">Angiostrongylus cantonensis</name>
    <name type="common">Rat lungworm</name>
    <dbReference type="NCBI Taxonomy" id="6313"/>
    <lineage>
        <taxon>Eukaryota</taxon>
        <taxon>Metazoa</taxon>
        <taxon>Ecdysozoa</taxon>
        <taxon>Nematoda</taxon>
        <taxon>Chromadorea</taxon>
        <taxon>Rhabditida</taxon>
        <taxon>Rhabditina</taxon>
        <taxon>Rhabditomorpha</taxon>
        <taxon>Strongyloidea</taxon>
        <taxon>Metastrongylidae</taxon>
        <taxon>Angiostrongylus</taxon>
    </lineage>
</organism>
<proteinExistence type="predicted"/>